<sequence length="85" mass="9470">MSRIGSSSSQQIFGPQGTLRSATEGMVHLLEILFVFVHLLTTNSTVMRMISLLGQMKPALNLSFRDRIQLLPSHSFGLETDRIPI</sequence>
<organism evidence="1 2">
    <name type="scientific">Eragrostis curvula</name>
    <name type="common">weeping love grass</name>
    <dbReference type="NCBI Taxonomy" id="38414"/>
    <lineage>
        <taxon>Eukaryota</taxon>
        <taxon>Viridiplantae</taxon>
        <taxon>Streptophyta</taxon>
        <taxon>Embryophyta</taxon>
        <taxon>Tracheophyta</taxon>
        <taxon>Spermatophyta</taxon>
        <taxon>Magnoliopsida</taxon>
        <taxon>Liliopsida</taxon>
        <taxon>Poales</taxon>
        <taxon>Poaceae</taxon>
        <taxon>PACMAD clade</taxon>
        <taxon>Chloridoideae</taxon>
        <taxon>Eragrostideae</taxon>
        <taxon>Eragrostidinae</taxon>
        <taxon>Eragrostis</taxon>
    </lineage>
</organism>
<dbReference type="Proteomes" id="UP000324897">
    <property type="component" value="Chromosome 3"/>
</dbReference>
<name>A0A5J9TKT2_9POAL</name>
<proteinExistence type="predicted"/>
<dbReference type="Gramene" id="TVU11787">
    <property type="protein sequence ID" value="TVU11787"/>
    <property type="gene ID" value="EJB05_45390"/>
</dbReference>
<keyword evidence="2" id="KW-1185">Reference proteome</keyword>
<evidence type="ECO:0000313" key="2">
    <source>
        <dbReference type="Proteomes" id="UP000324897"/>
    </source>
</evidence>
<reference evidence="1 2" key="1">
    <citation type="journal article" date="2019" name="Sci. Rep.">
        <title>A high-quality genome of Eragrostis curvula grass provides insights into Poaceae evolution and supports new strategies to enhance forage quality.</title>
        <authorList>
            <person name="Carballo J."/>
            <person name="Santos B.A.C.M."/>
            <person name="Zappacosta D."/>
            <person name="Garbus I."/>
            <person name="Selva J.P."/>
            <person name="Gallo C.A."/>
            <person name="Diaz A."/>
            <person name="Albertini E."/>
            <person name="Caccamo M."/>
            <person name="Echenique V."/>
        </authorList>
    </citation>
    <scope>NUCLEOTIDE SEQUENCE [LARGE SCALE GENOMIC DNA]</scope>
    <source>
        <strain evidence="2">cv. Victoria</strain>
        <tissue evidence="1">Leaf</tissue>
    </source>
</reference>
<gene>
    <name evidence="1" type="ORF">EJB05_45390</name>
</gene>
<protein>
    <submittedName>
        <fullName evidence="1">Uncharacterized protein</fullName>
    </submittedName>
</protein>
<dbReference type="AlphaFoldDB" id="A0A5J9TKT2"/>
<accession>A0A5J9TKT2</accession>
<comment type="caution">
    <text evidence="1">The sequence shown here is derived from an EMBL/GenBank/DDBJ whole genome shotgun (WGS) entry which is preliminary data.</text>
</comment>
<evidence type="ECO:0000313" key="1">
    <source>
        <dbReference type="EMBL" id="TVU11787.1"/>
    </source>
</evidence>
<dbReference type="EMBL" id="RWGY01000039">
    <property type="protein sequence ID" value="TVU11787.1"/>
    <property type="molecule type" value="Genomic_DNA"/>
</dbReference>